<dbReference type="AlphaFoldDB" id="T0D7F0"/>
<organism evidence="1 2">
    <name type="scientific">Alicyclobacillus acidoterrestris (strain ATCC 49025 / DSM 3922 / CIP 106132 / NCIMB 13137 / GD3B)</name>
    <dbReference type="NCBI Taxonomy" id="1356854"/>
    <lineage>
        <taxon>Bacteria</taxon>
        <taxon>Bacillati</taxon>
        <taxon>Bacillota</taxon>
        <taxon>Bacilli</taxon>
        <taxon>Bacillales</taxon>
        <taxon>Alicyclobacillaceae</taxon>
        <taxon>Alicyclobacillus</taxon>
    </lineage>
</organism>
<keyword evidence="2" id="KW-1185">Reference proteome</keyword>
<dbReference type="RefSeq" id="WP_021296312.1">
    <property type="nucleotide sequence ID" value="NZ_AURB01000126.1"/>
</dbReference>
<dbReference type="KEGG" id="aaco:K1I37_16860"/>
<dbReference type="EMBL" id="CP080467">
    <property type="protein sequence ID" value="UNO48324.1"/>
    <property type="molecule type" value="Genomic_DNA"/>
</dbReference>
<accession>A0A9E7CQQ7</accession>
<protein>
    <submittedName>
        <fullName evidence="1">Uncharacterized protein</fullName>
    </submittedName>
</protein>
<dbReference type="Proteomes" id="UP000829401">
    <property type="component" value="Chromosome"/>
</dbReference>
<reference evidence="2" key="1">
    <citation type="journal article" date="2022" name="G3 (Bethesda)">
        <title>Unveiling the complete genome sequence of Alicyclobacillus acidoterrestris DSM 3922T, a taint-producing strain.</title>
        <authorList>
            <person name="Leonardo I.C."/>
            <person name="Barreto Crespo M.T."/>
            <person name="Gaspar F.B."/>
        </authorList>
    </citation>
    <scope>NUCLEOTIDE SEQUENCE [LARGE SCALE GENOMIC DNA]</scope>
    <source>
        <strain evidence="2">DSM 3922</strain>
    </source>
</reference>
<gene>
    <name evidence="1" type="ORF">K1I37_16860</name>
</gene>
<proteinExistence type="predicted"/>
<evidence type="ECO:0000313" key="1">
    <source>
        <dbReference type="EMBL" id="UNO48324.1"/>
    </source>
</evidence>
<name>T0D7F0_ALIAG</name>
<accession>T0D7F0</accession>
<sequence>MIPLLIGLVASLIGVVESIIKMAEHYGNYPGVNAHTIVMLVVSIVSVIASLSARHTPKLSGVVMIICAILGFIFVTYSFLPSGVLLLLTGIIALCSSPEAGKRRMNA</sequence>
<evidence type="ECO:0000313" key="2">
    <source>
        <dbReference type="Proteomes" id="UP000829401"/>
    </source>
</evidence>